<sequence>MKKREIGKSWPRSSGQGAHSSAEERPNWPKGFEVLSLQCGFKMFDLWTYALYGIMGNNKRIVLALQSGLKSKLTWALNTLTLLSFKEKEEVHRDATTLAKIPGFLDALLQVVDDWRDIALQKIFEAHQGLVSESSNVETLGEKGPTNLKHHPSEWWFDEDGLFNLDEDGQAEKQQCAVAASNIICNFSFMADNEIIMALHRHCLETIFQCIEDHNTGGKGIEGEMSSVDKGREATTPLLDKEGQWDEEITEDGSLYFHGRTALGHSTGGWRAALIVFGIAIGGDVQKIRLYRMQELLLKKGKLHQSKNIDTALEGTRVLAKPSLPEAMNKCFLLIASYLVQTRFGAWGCFAFGEDTKDIITTNLEKLLLCFQSGATHLALLILPTEHAIRSSVSALLCEKRAVQAIMGILSSSVKAWHCAAAELLGRLIINPDNEPFLLPFAPQHLVDLLSLPAVDAQAAADGALHNLSEVNMDCRLKLASERW</sequence>
<evidence type="ECO:0000313" key="3">
    <source>
        <dbReference type="Proteomes" id="UP001417504"/>
    </source>
</evidence>
<dbReference type="GO" id="GO:0035060">
    <property type="term" value="C:brahma complex"/>
    <property type="evidence" value="ECO:0007669"/>
    <property type="project" value="InterPro"/>
</dbReference>
<dbReference type="GO" id="GO:0031491">
    <property type="term" value="F:nucleosome binding"/>
    <property type="evidence" value="ECO:0007669"/>
    <property type="project" value="TreeGrafter"/>
</dbReference>
<evidence type="ECO:0000313" key="2">
    <source>
        <dbReference type="EMBL" id="KAK9137541.1"/>
    </source>
</evidence>
<dbReference type="GO" id="GO:0016514">
    <property type="term" value="C:SWI/SNF complex"/>
    <property type="evidence" value="ECO:0007669"/>
    <property type="project" value="InterPro"/>
</dbReference>
<dbReference type="EMBL" id="JBBNAE010000003">
    <property type="protein sequence ID" value="KAK9137541.1"/>
    <property type="molecule type" value="Genomic_DNA"/>
</dbReference>
<dbReference type="GO" id="GO:0005654">
    <property type="term" value="C:nucleoplasm"/>
    <property type="evidence" value="ECO:0007669"/>
    <property type="project" value="TreeGrafter"/>
</dbReference>
<dbReference type="SUPFAM" id="SSF48371">
    <property type="entry name" value="ARM repeat"/>
    <property type="match status" value="1"/>
</dbReference>
<gene>
    <name evidence="2" type="ORF">Sjap_008135</name>
</gene>
<proteinExistence type="predicted"/>
<dbReference type="InterPro" id="IPR016024">
    <property type="entry name" value="ARM-type_fold"/>
</dbReference>
<dbReference type="GO" id="GO:0006357">
    <property type="term" value="P:regulation of transcription by RNA polymerase II"/>
    <property type="evidence" value="ECO:0007669"/>
    <property type="project" value="TreeGrafter"/>
</dbReference>
<reference evidence="2 3" key="1">
    <citation type="submission" date="2024-01" db="EMBL/GenBank/DDBJ databases">
        <title>Genome assemblies of Stephania.</title>
        <authorList>
            <person name="Yang L."/>
        </authorList>
    </citation>
    <scope>NUCLEOTIDE SEQUENCE [LARGE SCALE GENOMIC DNA]</scope>
    <source>
        <strain evidence="2">QJT</strain>
        <tissue evidence="2">Leaf</tissue>
    </source>
</reference>
<dbReference type="PANTHER" id="PTHR12656:SF5">
    <property type="entry name" value="TRITHORAX GROUP PROTEIN OSA"/>
    <property type="match status" value="1"/>
</dbReference>
<feature type="region of interest" description="Disordered" evidence="1">
    <location>
        <begin position="1"/>
        <end position="25"/>
    </location>
</feature>
<organism evidence="2 3">
    <name type="scientific">Stephania japonica</name>
    <dbReference type="NCBI Taxonomy" id="461633"/>
    <lineage>
        <taxon>Eukaryota</taxon>
        <taxon>Viridiplantae</taxon>
        <taxon>Streptophyta</taxon>
        <taxon>Embryophyta</taxon>
        <taxon>Tracheophyta</taxon>
        <taxon>Spermatophyta</taxon>
        <taxon>Magnoliopsida</taxon>
        <taxon>Ranunculales</taxon>
        <taxon>Menispermaceae</taxon>
        <taxon>Menispermoideae</taxon>
        <taxon>Cissampelideae</taxon>
        <taxon>Stephania</taxon>
    </lineage>
</organism>
<protein>
    <submittedName>
        <fullName evidence="2">Uncharacterized protein</fullName>
    </submittedName>
</protein>
<comment type="caution">
    <text evidence="2">The sequence shown here is derived from an EMBL/GenBank/DDBJ whole genome shotgun (WGS) entry which is preliminary data.</text>
</comment>
<keyword evidence="3" id="KW-1185">Reference proteome</keyword>
<evidence type="ECO:0000256" key="1">
    <source>
        <dbReference type="SAM" id="MobiDB-lite"/>
    </source>
</evidence>
<name>A0AAP0JNX6_9MAGN</name>
<accession>A0AAP0JNX6</accession>
<dbReference type="InterPro" id="IPR021906">
    <property type="entry name" value="BAF250/Osa"/>
</dbReference>
<dbReference type="Proteomes" id="UP001417504">
    <property type="component" value="Unassembled WGS sequence"/>
</dbReference>
<dbReference type="AlphaFoldDB" id="A0AAP0JNX6"/>
<dbReference type="Gene3D" id="1.25.10.10">
    <property type="entry name" value="Leucine-rich Repeat Variant"/>
    <property type="match status" value="1"/>
</dbReference>
<dbReference type="InterPro" id="IPR011989">
    <property type="entry name" value="ARM-like"/>
</dbReference>
<dbReference type="PANTHER" id="PTHR12656">
    <property type="entry name" value="BRG-1 ASSOCIATED FACTOR 250 BAF250"/>
    <property type="match status" value="1"/>
</dbReference>
<dbReference type="GO" id="GO:0045893">
    <property type="term" value="P:positive regulation of DNA-templated transcription"/>
    <property type="evidence" value="ECO:0007669"/>
    <property type="project" value="TreeGrafter"/>
</dbReference>
<dbReference type="GO" id="GO:0006338">
    <property type="term" value="P:chromatin remodeling"/>
    <property type="evidence" value="ECO:0007669"/>
    <property type="project" value="InterPro"/>
</dbReference>